<name>A0A7J7QWI4_MYOMY</name>
<keyword evidence="2" id="KW-0282">Flagellum</keyword>
<comment type="caution">
    <text evidence="2">The sequence shown here is derived from an EMBL/GenBank/DDBJ whole genome shotgun (WGS) entry which is preliminary data.</text>
</comment>
<feature type="region of interest" description="Disordered" evidence="1">
    <location>
        <begin position="22"/>
        <end position="59"/>
    </location>
</feature>
<evidence type="ECO:0000313" key="3">
    <source>
        <dbReference type="Proteomes" id="UP000527355"/>
    </source>
</evidence>
<dbReference type="Proteomes" id="UP000527355">
    <property type="component" value="Unassembled WGS sequence"/>
</dbReference>
<gene>
    <name evidence="2" type="ORF">mMyoMyo1_002730</name>
</gene>
<keyword evidence="3" id="KW-1185">Reference proteome</keyword>
<proteinExistence type="predicted"/>
<dbReference type="AlphaFoldDB" id="A0A7J7QWI4"/>
<dbReference type="VEuPathDB" id="HostDB:GeneID_118655610"/>
<keyword evidence="2" id="KW-0969">Cilium</keyword>
<dbReference type="EMBL" id="JABWUV010000048">
    <property type="protein sequence ID" value="KAF6268127.1"/>
    <property type="molecule type" value="Genomic_DNA"/>
</dbReference>
<evidence type="ECO:0000256" key="1">
    <source>
        <dbReference type="SAM" id="MobiDB-lite"/>
    </source>
</evidence>
<evidence type="ECO:0000313" key="2">
    <source>
        <dbReference type="EMBL" id="KAF6268127.1"/>
    </source>
</evidence>
<sequence>MESAACLSPEVELLDVPLVEDERDELEDPEFKVETPPPGAEGGACLGSRPGGAAKAEADEKRSVLDWVQALILRRDVGRLDQLHKEKDLLLQRTRGELRASQRMDLLTRQQQRMKAKEANHA</sequence>
<keyword evidence="2" id="KW-0966">Cell projection</keyword>
<organism evidence="2 3">
    <name type="scientific">Myotis myotis</name>
    <name type="common">Greater mouse-eared bat</name>
    <name type="synonym">Vespertilio myotis</name>
    <dbReference type="NCBI Taxonomy" id="51298"/>
    <lineage>
        <taxon>Eukaryota</taxon>
        <taxon>Metazoa</taxon>
        <taxon>Chordata</taxon>
        <taxon>Craniata</taxon>
        <taxon>Vertebrata</taxon>
        <taxon>Euteleostomi</taxon>
        <taxon>Mammalia</taxon>
        <taxon>Eutheria</taxon>
        <taxon>Laurasiatheria</taxon>
        <taxon>Chiroptera</taxon>
        <taxon>Yangochiroptera</taxon>
        <taxon>Vespertilionidae</taxon>
        <taxon>Myotis</taxon>
    </lineage>
</organism>
<accession>A0A7J7QWI4</accession>
<protein>
    <submittedName>
        <fullName evidence="2">Cilia and flagella associated protein 74</fullName>
    </submittedName>
</protein>
<reference evidence="2 3" key="1">
    <citation type="journal article" date="2020" name="Nature">
        <title>Six reference-quality genomes reveal evolution of bat adaptations.</title>
        <authorList>
            <person name="Jebb D."/>
            <person name="Huang Z."/>
            <person name="Pippel M."/>
            <person name="Hughes G.M."/>
            <person name="Lavrichenko K."/>
            <person name="Devanna P."/>
            <person name="Winkler S."/>
            <person name="Jermiin L.S."/>
            <person name="Skirmuntt E.C."/>
            <person name="Katzourakis A."/>
            <person name="Burkitt-Gray L."/>
            <person name="Ray D.A."/>
            <person name="Sullivan K.A.M."/>
            <person name="Roscito J.G."/>
            <person name="Kirilenko B.M."/>
            <person name="Davalos L.M."/>
            <person name="Corthals A.P."/>
            <person name="Power M.L."/>
            <person name="Jones G."/>
            <person name="Ransome R.D."/>
            <person name="Dechmann D.K.N."/>
            <person name="Locatelli A.G."/>
            <person name="Puechmaille S.J."/>
            <person name="Fedrigo O."/>
            <person name="Jarvis E.D."/>
            <person name="Hiller M."/>
            <person name="Vernes S.C."/>
            <person name="Myers E.W."/>
            <person name="Teeling E.C."/>
        </authorList>
    </citation>
    <scope>NUCLEOTIDE SEQUENCE [LARGE SCALE GENOMIC DNA]</scope>
    <source>
        <strain evidence="2">MMyoMyo1</strain>
        <tissue evidence="2">Flight muscle</tissue>
    </source>
</reference>